<proteinExistence type="predicted"/>
<sequence length="225" mass="26060">MKPHYLLTLVITTLLVVVIYFLNFNSGAYQANVLQTFQVTSFSEDKNHSLAQEGIVVEPRIELQTVNESSEIDEQEGPYIRTFNIDSSHKDYLRLLDKYELEKGAFTDQGIIYFYVETDGKPYFVATPPSLNELMFDDPDQFIELRVAEFNEIDEPYSNNWGGEFNELNVNYHYCKETTCLIRANHDSVVFARDYLQQFQHNHPELDVSYASMSSGDIVLTYTKN</sequence>
<dbReference type="OrthoDB" id="6263681at2"/>
<reference evidence="1 2" key="1">
    <citation type="submission" date="2018-12" db="EMBL/GenBank/DDBJ databases">
        <authorList>
            <person name="Yu L."/>
        </authorList>
    </citation>
    <scope>NUCLEOTIDE SEQUENCE [LARGE SCALE GENOMIC DNA]</scope>
    <source>
        <strain evidence="1 2">HAW-EB5</strain>
    </source>
</reference>
<gene>
    <name evidence="1" type="ORF">EKG39_20360</name>
</gene>
<dbReference type="Proteomes" id="UP000282060">
    <property type="component" value="Unassembled WGS sequence"/>
</dbReference>
<dbReference type="AlphaFoldDB" id="A0A3S0I916"/>
<accession>A0A3S0I916</accession>
<dbReference type="RefSeq" id="WP_126507843.1">
    <property type="nucleotide sequence ID" value="NZ_RXNV01000016.1"/>
</dbReference>
<evidence type="ECO:0000313" key="1">
    <source>
        <dbReference type="EMBL" id="RTR27442.1"/>
    </source>
</evidence>
<protein>
    <submittedName>
        <fullName evidence="1">Uncharacterized protein</fullName>
    </submittedName>
</protein>
<organism evidence="1 2">
    <name type="scientific">Shewanella atlantica</name>
    <dbReference type="NCBI Taxonomy" id="271099"/>
    <lineage>
        <taxon>Bacteria</taxon>
        <taxon>Pseudomonadati</taxon>
        <taxon>Pseudomonadota</taxon>
        <taxon>Gammaproteobacteria</taxon>
        <taxon>Alteromonadales</taxon>
        <taxon>Shewanellaceae</taxon>
        <taxon>Shewanella</taxon>
    </lineage>
</organism>
<evidence type="ECO:0000313" key="2">
    <source>
        <dbReference type="Proteomes" id="UP000282060"/>
    </source>
</evidence>
<keyword evidence="2" id="KW-1185">Reference proteome</keyword>
<comment type="caution">
    <text evidence="1">The sequence shown here is derived from an EMBL/GenBank/DDBJ whole genome shotgun (WGS) entry which is preliminary data.</text>
</comment>
<dbReference type="EMBL" id="RXNV01000016">
    <property type="protein sequence ID" value="RTR27442.1"/>
    <property type="molecule type" value="Genomic_DNA"/>
</dbReference>
<name>A0A3S0I916_9GAMM</name>